<sequence>VICRKKTKEPRSQRPRNNRVLTRGPAVQQVLQDAPCRSRQGSGQEHDGAGGPRPEHPGAGPLVCDGHGSLRGSRGEAQGRPAVQQVLQDAPCRSRQGSGQEHDGAGGPRPEHPRAGPLVCDGHGSLRGSRGEAQGRPAVQQVLQDAPCRSRQGSGQEHDGAGGPRPEHPGAGPLVCDGHGSLRGSRGEAQGRPAVQQVLQDAPCRSRQGSGQEHDGAGGPRPEHPGAGPLVCDGHGSLRGSRGEAQGRPAVQQVLQDAPCRSRQGSGPEHDGAGGSCLFGLLKYGFALNQAVSSAGSRNFKLVFRHHLQHTSVYVC</sequence>
<evidence type="ECO:0000256" key="1">
    <source>
        <dbReference type="SAM" id="MobiDB-lite"/>
    </source>
</evidence>
<proteinExistence type="predicted"/>
<name>L1JTV6_GUITC</name>
<dbReference type="HOGENOM" id="CLU_881661_0_0_1"/>
<feature type="compositionally biased region" description="Basic and acidic residues" evidence="1">
    <location>
        <begin position="212"/>
        <end position="224"/>
    </location>
</feature>
<feature type="compositionally biased region" description="Basic and acidic residues" evidence="1">
    <location>
        <begin position="156"/>
        <end position="168"/>
    </location>
</feature>
<feature type="compositionally biased region" description="Basic and acidic residues" evidence="1">
    <location>
        <begin position="100"/>
        <end position="114"/>
    </location>
</feature>
<dbReference type="AlphaFoldDB" id="L1JTV6"/>
<dbReference type="eggNOG" id="ENOG502T1NX">
    <property type="taxonomic scope" value="Eukaryota"/>
</dbReference>
<gene>
    <name evidence="2" type="ORF">GUITHDRAFT_161406</name>
</gene>
<feature type="region of interest" description="Disordered" evidence="1">
    <location>
        <begin position="1"/>
        <end position="271"/>
    </location>
</feature>
<evidence type="ECO:0000313" key="2">
    <source>
        <dbReference type="EMBL" id="EKX51744.1"/>
    </source>
</evidence>
<reference evidence="2" key="1">
    <citation type="journal article" date="2012" name="Nature">
        <title>Algal genomes reveal evolutionary mosaicism and the fate of nucleomorphs.</title>
        <authorList>
            <consortium name="DOE Joint Genome Institute"/>
            <person name="Curtis B.A."/>
            <person name="Tanifuji G."/>
            <person name="Burki F."/>
            <person name="Gruber A."/>
            <person name="Irimia M."/>
            <person name="Maruyama S."/>
            <person name="Arias M.C."/>
            <person name="Ball S.G."/>
            <person name="Gile G.H."/>
            <person name="Hirakawa Y."/>
            <person name="Hopkins J.F."/>
            <person name="Kuo A."/>
            <person name="Rensing S.A."/>
            <person name="Schmutz J."/>
            <person name="Symeonidi A."/>
            <person name="Elias M."/>
            <person name="Eveleigh R.J."/>
            <person name="Herman E.K."/>
            <person name="Klute M.J."/>
            <person name="Nakayama T."/>
            <person name="Obornik M."/>
            <person name="Reyes-Prieto A."/>
            <person name="Armbrust E.V."/>
            <person name="Aves S.J."/>
            <person name="Beiko R.G."/>
            <person name="Coutinho P."/>
            <person name="Dacks J.B."/>
            <person name="Durnford D.G."/>
            <person name="Fast N.M."/>
            <person name="Green B.R."/>
            <person name="Grisdale C.J."/>
            <person name="Hempel F."/>
            <person name="Henrissat B."/>
            <person name="Hoppner M.P."/>
            <person name="Ishida K."/>
            <person name="Kim E."/>
            <person name="Koreny L."/>
            <person name="Kroth P.G."/>
            <person name="Liu Y."/>
            <person name="Malik S.B."/>
            <person name="Maier U.G."/>
            <person name="McRose D."/>
            <person name="Mock T."/>
            <person name="Neilson J.A."/>
            <person name="Onodera N.T."/>
            <person name="Poole A.M."/>
            <person name="Pritham E.J."/>
            <person name="Richards T.A."/>
            <person name="Rocap G."/>
            <person name="Roy S.W."/>
            <person name="Sarai C."/>
            <person name="Schaack S."/>
            <person name="Shirato S."/>
            <person name="Slamovits C.H."/>
            <person name="Spencer D.F."/>
            <person name="Suzuki S."/>
            <person name="Worden A.Z."/>
            <person name="Zauner S."/>
            <person name="Barry K."/>
            <person name="Bell C."/>
            <person name="Bharti A.K."/>
            <person name="Crow J.A."/>
            <person name="Grimwood J."/>
            <person name="Kramer R."/>
            <person name="Lindquist E."/>
            <person name="Lucas S."/>
            <person name="Salamov A."/>
            <person name="McFadden G.I."/>
            <person name="Lane C.E."/>
            <person name="Keeling P.J."/>
            <person name="Gray M.W."/>
            <person name="Grigoriev I.V."/>
            <person name="Archibald J.M."/>
        </authorList>
    </citation>
    <scope>NUCLEOTIDE SEQUENCE</scope>
    <source>
        <strain evidence="2">CCMP2712</strain>
    </source>
</reference>
<dbReference type="EMBL" id="JH992974">
    <property type="protein sequence ID" value="EKX51744.1"/>
    <property type="molecule type" value="Genomic_DNA"/>
</dbReference>
<dbReference type="PaxDb" id="55529-EKX51744"/>
<dbReference type="KEGG" id="gtt:GUITHDRAFT_161406"/>
<feature type="compositionally biased region" description="Basic residues" evidence="1">
    <location>
        <begin position="1"/>
        <end position="17"/>
    </location>
</feature>
<accession>L1JTV6</accession>
<protein>
    <submittedName>
        <fullName evidence="2">Uncharacterized protein</fullName>
    </submittedName>
</protein>
<dbReference type="RefSeq" id="XP_005838724.1">
    <property type="nucleotide sequence ID" value="XM_005838667.1"/>
</dbReference>
<feature type="non-terminal residue" evidence="2">
    <location>
        <position position="316"/>
    </location>
</feature>
<organism evidence="2">
    <name type="scientific">Guillardia theta (strain CCMP2712)</name>
    <name type="common">Cryptophyte</name>
    <dbReference type="NCBI Taxonomy" id="905079"/>
    <lineage>
        <taxon>Eukaryota</taxon>
        <taxon>Cryptophyceae</taxon>
        <taxon>Pyrenomonadales</taxon>
        <taxon>Geminigeraceae</taxon>
        <taxon>Guillardia</taxon>
    </lineage>
</organism>
<dbReference type="GeneID" id="17308529"/>
<feature type="compositionally biased region" description="Basic and acidic residues" evidence="1">
    <location>
        <begin position="44"/>
        <end position="56"/>
    </location>
</feature>